<evidence type="ECO:0000313" key="1">
    <source>
        <dbReference type="EMBL" id="KKL77279.1"/>
    </source>
</evidence>
<sequence length="117" mass="12455">GGGGRTVIVEINPRDVVAIPVDYGNAKGRCCRYTVVGEIETGKDEHVPEDHTFGTALVTGYDSHDRDSGDWVSKDEAAEILCGDALDPAGALRKRISRGTLKTDKSVSTGETLVQLP</sequence>
<accession>A0A0F9ETG1</accession>
<reference evidence="1" key="1">
    <citation type="journal article" date="2015" name="Nature">
        <title>Complex archaea that bridge the gap between prokaryotes and eukaryotes.</title>
        <authorList>
            <person name="Spang A."/>
            <person name="Saw J.H."/>
            <person name="Jorgensen S.L."/>
            <person name="Zaremba-Niedzwiedzka K."/>
            <person name="Martijn J."/>
            <person name="Lind A.E."/>
            <person name="van Eijk R."/>
            <person name="Schleper C."/>
            <person name="Guy L."/>
            <person name="Ettema T.J."/>
        </authorList>
    </citation>
    <scope>NUCLEOTIDE SEQUENCE</scope>
</reference>
<protein>
    <submittedName>
        <fullName evidence="1">Uncharacterized protein</fullName>
    </submittedName>
</protein>
<name>A0A0F9ETG1_9ZZZZ</name>
<dbReference type="EMBL" id="LAZR01023797">
    <property type="protein sequence ID" value="KKL77279.1"/>
    <property type="molecule type" value="Genomic_DNA"/>
</dbReference>
<comment type="caution">
    <text evidence="1">The sequence shown here is derived from an EMBL/GenBank/DDBJ whole genome shotgun (WGS) entry which is preliminary data.</text>
</comment>
<organism evidence="1">
    <name type="scientific">marine sediment metagenome</name>
    <dbReference type="NCBI Taxonomy" id="412755"/>
    <lineage>
        <taxon>unclassified sequences</taxon>
        <taxon>metagenomes</taxon>
        <taxon>ecological metagenomes</taxon>
    </lineage>
</organism>
<feature type="non-terminal residue" evidence="1">
    <location>
        <position position="1"/>
    </location>
</feature>
<proteinExistence type="predicted"/>
<gene>
    <name evidence="1" type="ORF">LCGC14_2036440</name>
</gene>
<dbReference type="AlphaFoldDB" id="A0A0F9ETG1"/>